<dbReference type="GO" id="GO:0007283">
    <property type="term" value="P:spermatogenesis"/>
    <property type="evidence" value="ECO:0007669"/>
    <property type="project" value="UniProtKB-KW"/>
</dbReference>
<feature type="domain" description="Cylicin N-terminal" evidence="9">
    <location>
        <begin position="8"/>
        <end position="110"/>
    </location>
</feature>
<feature type="compositionally biased region" description="Basic and acidic residues" evidence="8">
    <location>
        <begin position="143"/>
        <end position="229"/>
    </location>
</feature>
<evidence type="ECO:0000256" key="4">
    <source>
        <dbReference type="ARBA" id="ARBA00022782"/>
    </source>
</evidence>
<evidence type="ECO:0000313" key="10">
    <source>
        <dbReference type="Ensembl" id="ENSSHAP00000015503.2"/>
    </source>
</evidence>
<dbReference type="InterPro" id="IPR026189">
    <property type="entry name" value="CYLC"/>
</dbReference>
<organism evidence="10 11">
    <name type="scientific">Sarcophilus harrisii</name>
    <name type="common">Tasmanian devil</name>
    <name type="synonym">Sarcophilus laniarius</name>
    <dbReference type="NCBI Taxonomy" id="9305"/>
    <lineage>
        <taxon>Eukaryota</taxon>
        <taxon>Metazoa</taxon>
        <taxon>Chordata</taxon>
        <taxon>Craniata</taxon>
        <taxon>Vertebrata</taxon>
        <taxon>Euteleostomi</taxon>
        <taxon>Mammalia</taxon>
        <taxon>Metatheria</taxon>
        <taxon>Dasyuromorphia</taxon>
        <taxon>Dasyuridae</taxon>
        <taxon>Sarcophilus</taxon>
    </lineage>
</organism>
<evidence type="ECO:0000313" key="11">
    <source>
        <dbReference type="Proteomes" id="UP000007648"/>
    </source>
</evidence>
<evidence type="ECO:0000256" key="8">
    <source>
        <dbReference type="SAM" id="MobiDB-lite"/>
    </source>
</evidence>
<dbReference type="PANTHER" id="PTHR16742:SF2">
    <property type="entry name" value="CYLICIN-2"/>
    <property type="match status" value="1"/>
</dbReference>
<protein>
    <submittedName>
        <fullName evidence="10">Cylicin 1</fullName>
    </submittedName>
</protein>
<dbReference type="AlphaFoldDB" id="G3WJ98"/>
<dbReference type="GeneTree" id="ENSGT00730000111075"/>
<keyword evidence="6" id="KW-0206">Cytoskeleton</keyword>
<feature type="region of interest" description="Disordered" evidence="8">
    <location>
        <begin position="303"/>
        <end position="388"/>
    </location>
</feature>
<dbReference type="InterPro" id="IPR029354">
    <property type="entry name" value="Cylicin_N"/>
</dbReference>
<sequence length="430" mass="48888">MSVPRFRRVNFGAYDNYVPVEDVSKKSWNQQHFSLMFSKPNRPGKKWRSTPSELRENSAMGDVVKDDQKATPMWMTRSLLKISEKPSAYLAARRRPPFFTGPQRTSESTEPGEKNQTSKKERNQAEKTTKKKATGLPKGSKTKQPDTADISSRESDSESKGSGESKPKEGKDSHEDKEPDAESKDSDVSEKDTEKKRKPKESDAESTDSKHEKKSNKDSRKKSGDLDKTFKRKTKSSDFEFKDSLKKDKDIKKKTKDLVIEATGLKKSDKDLRKKCKDFSIDYKNEKKDKTIKKKFKDSVVEFKDTKKKDESSKKKSKDLNNKSQNLKTEDKKPNEGDVESEYSYDSKMKSQKANVPKDSKKSKDGKITFKGSDTEPTKRESELDLETSKISCGAASARSPMAPQALPQLIKSEIRKAPLPEAQWIQKLI</sequence>
<keyword evidence="3" id="KW-0677">Repeat</keyword>
<dbReference type="Proteomes" id="UP000007648">
    <property type="component" value="Unassembled WGS sequence"/>
</dbReference>
<feature type="compositionally biased region" description="Basic and acidic residues" evidence="8">
    <location>
        <begin position="111"/>
        <end position="128"/>
    </location>
</feature>
<evidence type="ECO:0000256" key="1">
    <source>
        <dbReference type="ARBA" id="ARBA00022473"/>
    </source>
</evidence>
<accession>G3WJ98</accession>
<dbReference type="GO" id="GO:0033150">
    <property type="term" value="C:cytoskeletal calyx"/>
    <property type="evidence" value="ECO:0007669"/>
    <property type="project" value="UniProtKB-SubCell"/>
</dbReference>
<keyword evidence="2" id="KW-0963">Cytoplasm</keyword>
<dbReference type="HOGENOM" id="CLU_964848_0_0_1"/>
<feature type="region of interest" description="Disordered" evidence="8">
    <location>
        <begin position="83"/>
        <end position="229"/>
    </location>
</feature>
<dbReference type="GO" id="GO:0030154">
    <property type="term" value="P:cell differentiation"/>
    <property type="evidence" value="ECO:0007669"/>
    <property type="project" value="UniProtKB-KW"/>
</dbReference>
<dbReference type="OrthoDB" id="9838454at2759"/>
<dbReference type="InParanoid" id="G3WJ98"/>
<dbReference type="PANTHER" id="PTHR16742">
    <property type="entry name" value="CYCLICIN"/>
    <property type="match status" value="1"/>
</dbReference>
<dbReference type="eggNOG" id="ENOG502QQGX">
    <property type="taxonomic scope" value="Eukaryota"/>
</dbReference>
<keyword evidence="5" id="KW-0744">Spermatogenesis</keyword>
<evidence type="ECO:0000256" key="2">
    <source>
        <dbReference type="ARBA" id="ARBA00022490"/>
    </source>
</evidence>
<dbReference type="KEGG" id="shr:116420280"/>
<evidence type="ECO:0000256" key="7">
    <source>
        <dbReference type="ARBA" id="ARBA00049644"/>
    </source>
</evidence>
<dbReference type="STRING" id="9305.ENSSHAP00000015503"/>
<feature type="compositionally biased region" description="Basic and acidic residues" evidence="8">
    <location>
        <begin position="356"/>
        <end position="383"/>
    </location>
</feature>
<dbReference type="GeneID" id="116420280"/>
<evidence type="ECO:0000259" key="9">
    <source>
        <dbReference type="Pfam" id="PF15241"/>
    </source>
</evidence>
<keyword evidence="4" id="KW-0221">Differentiation</keyword>
<evidence type="ECO:0000256" key="3">
    <source>
        <dbReference type="ARBA" id="ARBA00022737"/>
    </source>
</evidence>
<comment type="subcellular location">
    <subcellularLocation>
        <location evidence="7">Cytoplasm</location>
        <location evidence="7">Cytoskeleton</location>
        <location evidence="7">Perinuclear theca</location>
        <location evidence="7">Calyx</location>
    </subcellularLocation>
</comment>
<evidence type="ECO:0000256" key="6">
    <source>
        <dbReference type="ARBA" id="ARBA00023212"/>
    </source>
</evidence>
<dbReference type="GO" id="GO:0005634">
    <property type="term" value="C:nucleus"/>
    <property type="evidence" value="ECO:0007669"/>
    <property type="project" value="TreeGrafter"/>
</dbReference>
<dbReference type="CTD" id="1538"/>
<feature type="compositionally biased region" description="Basic and acidic residues" evidence="8">
    <location>
        <begin position="303"/>
        <end position="321"/>
    </location>
</feature>
<reference evidence="10 11" key="1">
    <citation type="journal article" date="2011" name="Proc. Natl. Acad. Sci. U.S.A.">
        <title>Genetic diversity and population structure of the endangered marsupial Sarcophilus harrisii (Tasmanian devil).</title>
        <authorList>
            <person name="Miller W."/>
            <person name="Hayes V.M."/>
            <person name="Ratan A."/>
            <person name="Petersen D.C."/>
            <person name="Wittekindt N.E."/>
            <person name="Miller J."/>
            <person name="Walenz B."/>
            <person name="Knight J."/>
            <person name="Qi J."/>
            <person name="Zhao F."/>
            <person name="Wang Q."/>
            <person name="Bedoya-Reina O.C."/>
            <person name="Katiyar N."/>
            <person name="Tomsho L.P."/>
            <person name="Kasson L.M."/>
            <person name="Hardie R.A."/>
            <person name="Woodbridge P."/>
            <person name="Tindall E.A."/>
            <person name="Bertelsen M.F."/>
            <person name="Dixon D."/>
            <person name="Pyecroft S."/>
            <person name="Helgen K.M."/>
            <person name="Lesk A.M."/>
            <person name="Pringle T.H."/>
            <person name="Patterson N."/>
            <person name="Zhang Y."/>
            <person name="Kreiss A."/>
            <person name="Woods G.M."/>
            <person name="Jones M.E."/>
            <person name="Schuster S.C."/>
        </authorList>
    </citation>
    <scope>NUCLEOTIDE SEQUENCE [LARGE SCALE GENOMIC DNA]</scope>
</reference>
<name>G3WJ98_SARHA</name>
<feature type="region of interest" description="Disordered" evidence="8">
    <location>
        <begin position="36"/>
        <end position="69"/>
    </location>
</feature>
<proteinExistence type="predicted"/>
<dbReference type="RefSeq" id="XP_031800535.1">
    <property type="nucleotide sequence ID" value="XM_031944675.1"/>
</dbReference>
<dbReference type="Pfam" id="PF15241">
    <property type="entry name" value="Cylicin_N"/>
    <property type="match status" value="1"/>
</dbReference>
<feature type="region of interest" description="Disordered" evidence="8">
    <location>
        <begin position="252"/>
        <end position="271"/>
    </location>
</feature>
<gene>
    <name evidence="10" type="primary">CYLC1</name>
</gene>
<keyword evidence="11" id="KW-1185">Reference proteome</keyword>
<reference evidence="10" key="3">
    <citation type="submission" date="2025-09" db="UniProtKB">
        <authorList>
            <consortium name="Ensembl"/>
        </authorList>
    </citation>
    <scope>IDENTIFICATION</scope>
</reference>
<dbReference type="Ensembl" id="ENSSHAT00000015630.2">
    <property type="protein sequence ID" value="ENSSHAP00000015503.2"/>
    <property type="gene ID" value="ENSSHAG00000013212.2"/>
</dbReference>
<keyword evidence="1" id="KW-0217">Developmental protein</keyword>
<reference evidence="10" key="2">
    <citation type="submission" date="2025-08" db="UniProtKB">
        <authorList>
            <consortium name="Ensembl"/>
        </authorList>
    </citation>
    <scope>IDENTIFICATION</scope>
</reference>
<dbReference type="GO" id="GO:0005200">
    <property type="term" value="F:structural constituent of cytoskeleton"/>
    <property type="evidence" value="ECO:0007669"/>
    <property type="project" value="InterPro"/>
</dbReference>
<evidence type="ECO:0000256" key="5">
    <source>
        <dbReference type="ARBA" id="ARBA00022871"/>
    </source>
</evidence>